<dbReference type="InterPro" id="IPR051814">
    <property type="entry name" value="NAD(P)H-dep_FMN_reductase"/>
</dbReference>
<dbReference type="PANTHER" id="PTHR43408">
    <property type="entry name" value="FMN REDUCTASE (NADPH)"/>
    <property type="match status" value="1"/>
</dbReference>
<reference evidence="5 6" key="1">
    <citation type="submission" date="2024-05" db="EMBL/GenBank/DDBJ databases">
        <authorList>
            <person name="Yi C."/>
        </authorList>
    </citation>
    <scope>NUCLEOTIDE SEQUENCE [LARGE SCALE GENOMIC DNA]</scope>
    <source>
        <strain evidence="5 6">XS13</strain>
    </source>
</reference>
<dbReference type="Proteomes" id="UP001484097">
    <property type="component" value="Unassembled WGS sequence"/>
</dbReference>
<dbReference type="EMBL" id="JBDXMX010000001">
    <property type="protein sequence ID" value="MEO9246690.1"/>
    <property type="molecule type" value="Genomic_DNA"/>
</dbReference>
<dbReference type="Pfam" id="PF03358">
    <property type="entry name" value="FMN_red"/>
    <property type="match status" value="1"/>
</dbReference>
<protein>
    <submittedName>
        <fullName evidence="5">CE1759 family FMN reductase</fullName>
        <ecNumber evidence="5">1.-.-.-</ecNumber>
    </submittedName>
</protein>
<keyword evidence="1" id="KW-0285">Flavoprotein</keyword>
<comment type="caution">
    <text evidence="5">The sequence shown here is derived from an EMBL/GenBank/DDBJ whole genome shotgun (WGS) entry which is preliminary data.</text>
</comment>
<accession>A0ABV0IEV1</accession>
<dbReference type="Gene3D" id="3.40.50.360">
    <property type="match status" value="1"/>
</dbReference>
<name>A0ABV0IEV1_9MICC</name>
<evidence type="ECO:0000256" key="2">
    <source>
        <dbReference type="ARBA" id="ARBA00022643"/>
    </source>
</evidence>
<keyword evidence="3 5" id="KW-0560">Oxidoreductase</keyword>
<evidence type="ECO:0000259" key="4">
    <source>
        <dbReference type="Pfam" id="PF03358"/>
    </source>
</evidence>
<evidence type="ECO:0000313" key="6">
    <source>
        <dbReference type="Proteomes" id="UP001484097"/>
    </source>
</evidence>
<dbReference type="SUPFAM" id="SSF52218">
    <property type="entry name" value="Flavoproteins"/>
    <property type="match status" value="1"/>
</dbReference>
<evidence type="ECO:0000256" key="3">
    <source>
        <dbReference type="ARBA" id="ARBA00023002"/>
    </source>
</evidence>
<keyword evidence="2" id="KW-0288">FMN</keyword>
<evidence type="ECO:0000256" key="1">
    <source>
        <dbReference type="ARBA" id="ARBA00022630"/>
    </source>
</evidence>
<feature type="domain" description="NADPH-dependent FMN reductase-like" evidence="4">
    <location>
        <begin position="18"/>
        <end position="167"/>
    </location>
</feature>
<dbReference type="PANTHER" id="PTHR43408:SF2">
    <property type="entry name" value="FMN REDUCTASE (NADPH)"/>
    <property type="match status" value="1"/>
</dbReference>
<gene>
    <name evidence="5" type="ORF">ABDK96_03250</name>
</gene>
<dbReference type="NCBIfam" id="TIGR04037">
    <property type="entry name" value="LLM_duo_CE1759"/>
    <property type="match status" value="1"/>
</dbReference>
<proteinExistence type="predicted"/>
<evidence type="ECO:0000313" key="5">
    <source>
        <dbReference type="EMBL" id="MEO9246690.1"/>
    </source>
</evidence>
<sequence length="226" mass="23910">MSISPEATDPFTPQARHLVVVSGGLGDPSSSTQLANRMATAAADLLSAEGIVPEVHLVEIRLLATEIAEATVNTARSEALQAALDEVEQADAVVTVSPTFKASYSGLFKAFWDLVDNDALRGVPVPLGATGGTPRHSLMIDTALRPLFSYLRTKVLSSSVFAASDDWGEVTGGQESARTTPLQHRIDAAGEDLASVVGRLPARPRRQSGEAKPLEVIPFDQLLRGN</sequence>
<dbReference type="RefSeq" id="WP_347918919.1">
    <property type="nucleotide sequence ID" value="NZ_JBDXMX010000001.1"/>
</dbReference>
<dbReference type="InterPro" id="IPR023932">
    <property type="entry name" value="CE1759_FMN_reduct"/>
</dbReference>
<dbReference type="EC" id="1.-.-.-" evidence="5"/>
<organism evidence="5 6">
    <name type="scientific">Citricoccus nitrophenolicus</name>
    <dbReference type="NCBI Taxonomy" id="863575"/>
    <lineage>
        <taxon>Bacteria</taxon>
        <taxon>Bacillati</taxon>
        <taxon>Actinomycetota</taxon>
        <taxon>Actinomycetes</taxon>
        <taxon>Micrococcales</taxon>
        <taxon>Micrococcaceae</taxon>
        <taxon>Citricoccus</taxon>
    </lineage>
</organism>
<dbReference type="InterPro" id="IPR005025">
    <property type="entry name" value="FMN_Rdtase-like_dom"/>
</dbReference>
<dbReference type="InterPro" id="IPR029039">
    <property type="entry name" value="Flavoprotein-like_sf"/>
</dbReference>
<keyword evidence="6" id="KW-1185">Reference proteome</keyword>
<dbReference type="GO" id="GO:0016491">
    <property type="term" value="F:oxidoreductase activity"/>
    <property type="evidence" value="ECO:0007669"/>
    <property type="project" value="UniProtKB-KW"/>
</dbReference>